<dbReference type="InterPro" id="IPR011993">
    <property type="entry name" value="PH-like_dom_sf"/>
</dbReference>
<dbReference type="SMART" id="SM00222">
    <property type="entry name" value="Sec7"/>
    <property type="match status" value="1"/>
</dbReference>
<dbReference type="InterPro" id="IPR023394">
    <property type="entry name" value="Sec7_C_sf"/>
</dbReference>
<dbReference type="GO" id="GO:0005085">
    <property type="term" value="F:guanyl-nucleotide exchange factor activity"/>
    <property type="evidence" value="ECO:0007669"/>
    <property type="project" value="InterPro"/>
</dbReference>
<sequence length="1144" mass="123194">MNWIPGDAAEWASSAPRQVETFLWVGEATSPRARKIAQAKYQFLFGSSEQEASAHEGAAGQRESNLNAESQDAHVSQRDGGSEDTNTDGGAEAAAEGMDTAGAVQPDDKSLITAQADGGPTHLAPSVRRHEDGDSEQLQATDGDRGRATGSAPSKDRKVSHSDDFNGCLELDSLVISEEDDPPCEGSSEQPRGDIDGGHAEVRRVSDTQGVGVQSVLGATGPRPTELTGLSIVMPLAAREEAAGEEASGQRRVEDECSAAAEEDGEVPLEDEVFVEPGRVCPESPNKGPTAEGGLASLMMREIRRSVELVPGEGGGGIGGGAGIAGGGSGVICAEDPSTDTFSRDAESILEAHHERGMSYSSMDSLDVLSSAAPPSGEPESAAADDDDEPCFDFSEATLTPGVREWMMDASDTSPVPSLNFAGSPSISSPLRELSPPSAPHDAGRSPQPRSRSDERTSPLGPPRDARRRTEGDSSADSAVWEQKAAESPPDARSGDSDVTQAEEGLTVPAVRDADRDSGQRDAEGQRSLTAADGNSSCEQRRSKSSSPACVSLASVPDRAFAGQKGALEGGLTSVLSAEVISQHQSAVSNSRSENVLSSRATADLERGEISPGLPLSVSSDARLPEASRENAWQADGRVPGQGSMEMRQPRGVFSEPPPFITNGSRADVDAAHRLARRLFYLDGFRRSDVARHLGKNNEFSRMVAEEYLRFFDFSGKTLDHALRMFLKAFALMGETQERERVVVHFSRRYHTCNPDGVSSEDGVHTLTCALMLLNTDLHGPNIGKKMNCQEFIDNLVGLNDGRDFPRDLLKALYNSIKNEKLEWAIDQDELRKSVPELPDSKNLPSKAITGSNPFLPIIHDPNAATYKQGVLVRKIHADADGRRTPLGKRGWKSFHAVLKGMILYLQKDEHKADTPVSDDDAKQAVSVHHALATRATDYTKRPHVLKLKTADWRVFLLQAPNTQEMESWITRINLVATLFSAPPFPAAIGSQKRFSRPLLPASATKLPQEEQLRSHEDKLKGVTSDLDQHRSYPPDPRRVRAKEADDYRLKQHYLEFEKTRYGTYVTLLRAKMKLGSDDLYLLEAAVGSPSCPAVAPDGEGTAMRKARSSPTLAHAAAGASAEPELTGARVRRNVSDLQEQNRP</sequence>
<comment type="subcellular location">
    <subcellularLocation>
        <location evidence="1">Cell projection</location>
        <location evidence="1">Ruffle membrane</location>
    </subcellularLocation>
</comment>
<dbReference type="GO" id="GO:0032587">
    <property type="term" value="C:ruffle membrane"/>
    <property type="evidence" value="ECO:0007669"/>
    <property type="project" value="UniProtKB-SubCell"/>
</dbReference>
<feature type="region of interest" description="Disordered" evidence="7">
    <location>
        <begin position="48"/>
        <end position="209"/>
    </location>
</feature>
<keyword evidence="10" id="KW-1185">Reference proteome</keyword>
<feature type="domain" description="SEC7" evidence="9">
    <location>
        <begin position="640"/>
        <end position="820"/>
    </location>
</feature>
<evidence type="ECO:0000259" key="8">
    <source>
        <dbReference type="PROSITE" id="PS50003"/>
    </source>
</evidence>
<evidence type="ECO:0000256" key="6">
    <source>
        <dbReference type="ARBA" id="ARBA00023273"/>
    </source>
</evidence>
<evidence type="ECO:0000256" key="5">
    <source>
        <dbReference type="ARBA" id="ARBA00023136"/>
    </source>
</evidence>
<dbReference type="GO" id="GO:0032012">
    <property type="term" value="P:regulation of ARF protein signal transduction"/>
    <property type="evidence" value="ECO:0007669"/>
    <property type="project" value="InterPro"/>
</dbReference>
<feature type="compositionally biased region" description="Low complexity" evidence="7">
    <location>
        <begin position="87"/>
        <end position="103"/>
    </location>
</feature>
<feature type="compositionally biased region" description="Polar residues" evidence="7">
    <location>
        <begin position="411"/>
        <end position="429"/>
    </location>
</feature>
<organism evidence="10 11">
    <name type="scientific">Petromyzon marinus</name>
    <name type="common">Sea lamprey</name>
    <dbReference type="NCBI Taxonomy" id="7757"/>
    <lineage>
        <taxon>Eukaryota</taxon>
        <taxon>Metazoa</taxon>
        <taxon>Chordata</taxon>
        <taxon>Craniata</taxon>
        <taxon>Vertebrata</taxon>
        <taxon>Cyclostomata</taxon>
        <taxon>Hyperoartia</taxon>
        <taxon>Petromyzontiformes</taxon>
        <taxon>Petromyzontidae</taxon>
        <taxon>Petromyzon</taxon>
    </lineage>
</organism>
<keyword evidence="5" id="KW-0472">Membrane</keyword>
<dbReference type="RefSeq" id="XP_032825317.1">
    <property type="nucleotide sequence ID" value="XM_032969426.1"/>
</dbReference>
<dbReference type="KEGG" id="pmrn:116951063"/>
<feature type="domain" description="PH" evidence="8">
    <location>
        <begin position="865"/>
        <end position="978"/>
    </location>
</feature>
<dbReference type="InterPro" id="IPR001849">
    <property type="entry name" value="PH_domain"/>
</dbReference>
<feature type="compositionally biased region" description="Basic and acidic residues" evidence="7">
    <location>
        <begin position="1008"/>
        <end position="1041"/>
    </location>
</feature>
<keyword evidence="6" id="KW-0966">Cell projection</keyword>
<dbReference type="PROSITE" id="PS50003">
    <property type="entry name" value="PH_DOMAIN"/>
    <property type="match status" value="1"/>
</dbReference>
<feature type="region of interest" description="Disordered" evidence="7">
    <location>
        <begin position="1004"/>
        <end position="1041"/>
    </location>
</feature>
<dbReference type="Gene3D" id="2.30.29.30">
    <property type="entry name" value="Pleckstrin-homology domain (PH domain)/Phosphotyrosine-binding domain (PTB)"/>
    <property type="match status" value="1"/>
</dbReference>
<evidence type="ECO:0000256" key="3">
    <source>
        <dbReference type="ARBA" id="ARBA00022553"/>
    </source>
</evidence>
<dbReference type="PANTHER" id="PTHR10663">
    <property type="entry name" value="GUANYL-NUCLEOTIDE EXCHANGE FACTOR"/>
    <property type="match status" value="1"/>
</dbReference>
<keyword evidence="3" id="KW-0597">Phosphoprotein</keyword>
<gene>
    <name evidence="11" type="primary">LOC116951063</name>
</gene>
<proteinExistence type="predicted"/>
<dbReference type="CDD" id="cd00171">
    <property type="entry name" value="Sec7"/>
    <property type="match status" value="1"/>
</dbReference>
<dbReference type="SMART" id="SM00233">
    <property type="entry name" value="PH"/>
    <property type="match status" value="1"/>
</dbReference>
<feature type="compositionally biased region" description="Basic and acidic residues" evidence="7">
    <location>
        <begin position="342"/>
        <end position="357"/>
    </location>
</feature>
<evidence type="ECO:0000256" key="7">
    <source>
        <dbReference type="SAM" id="MobiDB-lite"/>
    </source>
</evidence>
<evidence type="ECO:0000256" key="1">
    <source>
        <dbReference type="ARBA" id="ARBA00004632"/>
    </source>
</evidence>
<dbReference type="Pfam" id="PF01369">
    <property type="entry name" value="Sec7"/>
    <property type="match status" value="1"/>
</dbReference>
<dbReference type="InterPro" id="IPR041681">
    <property type="entry name" value="PH_9"/>
</dbReference>
<feature type="compositionally biased region" description="Basic and acidic residues" evidence="7">
    <location>
        <begin position="512"/>
        <end position="525"/>
    </location>
</feature>
<evidence type="ECO:0000256" key="2">
    <source>
        <dbReference type="ARBA" id="ARBA00022475"/>
    </source>
</evidence>
<dbReference type="PROSITE" id="PS50190">
    <property type="entry name" value="SEC7"/>
    <property type="match status" value="1"/>
</dbReference>
<dbReference type="FunFam" id="2.30.29.30:FF:000054">
    <property type="entry name" value="PH and SEC7 domain-containing protein 3"/>
    <property type="match status" value="1"/>
</dbReference>
<keyword evidence="4" id="KW-0175">Coiled coil</keyword>
<dbReference type="SUPFAM" id="SSF48425">
    <property type="entry name" value="Sec7 domain"/>
    <property type="match status" value="1"/>
</dbReference>
<dbReference type="Proteomes" id="UP001318040">
    <property type="component" value="Chromosome 41"/>
</dbReference>
<dbReference type="CDD" id="cd13295">
    <property type="entry name" value="PH_EFA6"/>
    <property type="match status" value="1"/>
</dbReference>
<feature type="compositionally biased region" description="Basic and acidic residues" evidence="7">
    <location>
        <begin position="71"/>
        <end position="81"/>
    </location>
</feature>
<keyword evidence="2" id="KW-1003">Cell membrane</keyword>
<evidence type="ECO:0000313" key="10">
    <source>
        <dbReference type="Proteomes" id="UP001318040"/>
    </source>
</evidence>
<dbReference type="SUPFAM" id="SSF50729">
    <property type="entry name" value="PH domain-like"/>
    <property type="match status" value="1"/>
</dbReference>
<evidence type="ECO:0000259" key="9">
    <source>
        <dbReference type="PROSITE" id="PS50190"/>
    </source>
</evidence>
<dbReference type="AlphaFoldDB" id="A0AAJ7TZ64"/>
<feature type="compositionally biased region" description="Basic and acidic residues" evidence="7">
    <location>
        <begin position="191"/>
        <end position="206"/>
    </location>
</feature>
<feature type="region of interest" description="Disordered" evidence="7">
    <location>
        <begin position="338"/>
        <end position="552"/>
    </location>
</feature>
<name>A0AAJ7TZ64_PETMA</name>
<accession>A0AAJ7TZ64</accession>
<dbReference type="InterPro" id="IPR000904">
    <property type="entry name" value="Sec7_dom"/>
</dbReference>
<dbReference type="Pfam" id="PF15410">
    <property type="entry name" value="PH_9"/>
    <property type="match status" value="1"/>
</dbReference>
<protein>
    <submittedName>
        <fullName evidence="11">PH and SEC7 domain-containing protein 2-like isoform X1</fullName>
    </submittedName>
</protein>
<dbReference type="FunFam" id="1.10.1000.11:FF:000004">
    <property type="entry name" value="PH and SEC7 domain-containing protein 2"/>
    <property type="match status" value="1"/>
</dbReference>
<feature type="compositionally biased region" description="Low complexity" evidence="7">
    <location>
        <begin position="370"/>
        <end position="382"/>
    </location>
</feature>
<dbReference type="PANTHER" id="PTHR10663:SF376">
    <property type="entry name" value="PH AND SEC7 DOMAIN-CONTAINING PROTEIN"/>
    <property type="match status" value="1"/>
</dbReference>
<reference evidence="11" key="1">
    <citation type="submission" date="2025-08" db="UniProtKB">
        <authorList>
            <consortium name="RefSeq"/>
        </authorList>
    </citation>
    <scope>IDENTIFICATION</scope>
    <source>
        <tissue evidence="11">Sperm</tissue>
    </source>
</reference>
<evidence type="ECO:0000256" key="4">
    <source>
        <dbReference type="ARBA" id="ARBA00023054"/>
    </source>
</evidence>
<feature type="region of interest" description="Disordered" evidence="7">
    <location>
        <begin position="1093"/>
        <end position="1144"/>
    </location>
</feature>
<dbReference type="InterPro" id="IPR035999">
    <property type="entry name" value="Sec7_dom_sf"/>
</dbReference>
<evidence type="ECO:0000313" key="11">
    <source>
        <dbReference type="RefSeq" id="XP_032825317.1"/>
    </source>
</evidence>
<dbReference type="Gene3D" id="1.10.1000.11">
    <property type="entry name" value="Arf Nucleotide-binding Site Opener,domain 2"/>
    <property type="match status" value="1"/>
</dbReference>
<feature type="compositionally biased region" description="Basic and acidic residues" evidence="7">
    <location>
        <begin position="154"/>
        <end position="164"/>
    </location>
</feature>